<dbReference type="Gene3D" id="1.10.260.40">
    <property type="entry name" value="lambda repressor-like DNA-binding domains"/>
    <property type="match status" value="1"/>
</dbReference>
<evidence type="ECO:0000313" key="1">
    <source>
        <dbReference type="EMBL" id="CAE34009.1"/>
    </source>
</evidence>
<dbReference type="RefSeq" id="WP_004566305.1">
    <property type="nucleotide sequence ID" value="NC_002927.3"/>
</dbReference>
<evidence type="ECO:0000313" key="2">
    <source>
        <dbReference type="Proteomes" id="UP000001027"/>
    </source>
</evidence>
<dbReference type="Proteomes" id="UP000001027">
    <property type="component" value="Chromosome"/>
</dbReference>
<dbReference type="eggNOG" id="ENOG5033IWA">
    <property type="taxonomic scope" value="Bacteria"/>
</dbReference>
<dbReference type="KEGG" id="bbr:BB3515"/>
<dbReference type="SUPFAM" id="SSF47413">
    <property type="entry name" value="lambda repressor-like DNA-binding domains"/>
    <property type="match status" value="1"/>
</dbReference>
<name>A0A0H3LPQ1_BORBR</name>
<sequence>MSTQPVSADKLESTRKNGARIQAEVLRRLADVTQERAADCMGLDASTLSRFKDSLDRFCQLLAALDMQIAPTDSVVVSRDDLQALKRMAFKYLQAEIESEERG</sequence>
<dbReference type="AlphaFoldDB" id="A0A0H3LPQ1"/>
<gene>
    <name evidence="1" type="ordered locus">BB3515</name>
</gene>
<dbReference type="Pfam" id="PF05269">
    <property type="entry name" value="Phage_CII"/>
    <property type="match status" value="1"/>
</dbReference>
<dbReference type="InterPro" id="IPR010982">
    <property type="entry name" value="Lambda_DNA-bd_dom_sf"/>
</dbReference>
<dbReference type="GO" id="GO:0003677">
    <property type="term" value="F:DNA binding"/>
    <property type="evidence" value="ECO:0007669"/>
    <property type="project" value="InterPro"/>
</dbReference>
<dbReference type="InterPro" id="IPR007933">
    <property type="entry name" value="Transcrpt_activ_CII"/>
</dbReference>
<reference evidence="1 2" key="1">
    <citation type="journal article" date="2003" name="Nat. Genet.">
        <title>Comparative analysis of the genome sequences of Bordetella pertussis, Bordetella parapertussis and Bordetella bronchiseptica.</title>
        <authorList>
            <person name="Parkhill J."/>
            <person name="Sebaihia M."/>
            <person name="Preston A."/>
            <person name="Murphy L.D."/>
            <person name="Thomson N.R."/>
            <person name="Harris D.E."/>
            <person name="Holden M.T.G."/>
            <person name="Churcher C.M."/>
            <person name="Bentley S.D."/>
            <person name="Mungall K.L."/>
            <person name="Cerdeno-Tarraga A.-M."/>
            <person name="Temple L."/>
            <person name="James K.D."/>
            <person name="Harris B."/>
            <person name="Quail M.A."/>
            <person name="Achtman M."/>
            <person name="Atkin R."/>
            <person name="Baker S."/>
            <person name="Basham D."/>
            <person name="Bason N."/>
            <person name="Cherevach I."/>
            <person name="Chillingworth T."/>
            <person name="Collins M."/>
            <person name="Cronin A."/>
            <person name="Davis P."/>
            <person name="Doggett J."/>
            <person name="Feltwell T."/>
            <person name="Goble A."/>
            <person name="Hamlin N."/>
            <person name="Hauser H."/>
            <person name="Holroyd S."/>
            <person name="Jagels K."/>
            <person name="Leather S."/>
            <person name="Moule S."/>
            <person name="Norberczak H."/>
            <person name="O'Neil S."/>
            <person name="Ormond D."/>
            <person name="Price C."/>
            <person name="Rabbinowitsch E."/>
            <person name="Rutter S."/>
            <person name="Sanders M."/>
            <person name="Saunders D."/>
            <person name="Seeger K."/>
            <person name="Sharp S."/>
            <person name="Simmonds M."/>
            <person name="Skelton J."/>
            <person name="Squares R."/>
            <person name="Squares S."/>
            <person name="Stevens K."/>
            <person name="Unwin L."/>
            <person name="Whitehead S."/>
            <person name="Barrell B.G."/>
            <person name="Maskell D.J."/>
        </authorList>
    </citation>
    <scope>NUCLEOTIDE SEQUENCE [LARGE SCALE GENOMIC DNA]</scope>
    <source>
        <strain evidence="1 2">ATCC BAA-588 / NCTC 13252 / RB50</strain>
    </source>
</reference>
<dbReference type="EMBL" id="BX640447">
    <property type="protein sequence ID" value="CAE34009.1"/>
    <property type="molecule type" value="Genomic_DNA"/>
</dbReference>
<dbReference type="HOGENOM" id="CLU_152589_1_0_4"/>
<protein>
    <submittedName>
        <fullName evidence="1">Phage-related transcriptional transcriptional regulator</fullName>
    </submittedName>
</protein>
<organism evidence="1 2">
    <name type="scientific">Bordetella bronchiseptica (strain ATCC BAA-588 / NCTC 13252 / RB50)</name>
    <name type="common">Alcaligenes bronchisepticus</name>
    <dbReference type="NCBI Taxonomy" id="257310"/>
    <lineage>
        <taxon>Bacteria</taxon>
        <taxon>Pseudomonadati</taxon>
        <taxon>Pseudomonadota</taxon>
        <taxon>Betaproteobacteria</taxon>
        <taxon>Burkholderiales</taxon>
        <taxon>Alcaligenaceae</taxon>
        <taxon>Bordetella</taxon>
    </lineage>
</organism>
<accession>A0A0H3LPQ1</accession>
<proteinExistence type="predicted"/>
<dbReference type="GO" id="GO:0006355">
    <property type="term" value="P:regulation of DNA-templated transcription"/>
    <property type="evidence" value="ECO:0007669"/>
    <property type="project" value="InterPro"/>
</dbReference>